<proteinExistence type="inferred from homology"/>
<dbReference type="PANTHER" id="PTHR30566:SF5">
    <property type="entry name" value="MECHANOSENSITIVE ION CHANNEL PROTEIN 1, MITOCHONDRIAL-RELATED"/>
    <property type="match status" value="1"/>
</dbReference>
<evidence type="ECO:0000313" key="11">
    <source>
        <dbReference type="Proteomes" id="UP001293593"/>
    </source>
</evidence>
<feature type="domain" description="Mechanosensitive ion channel MscS" evidence="9">
    <location>
        <begin position="313"/>
        <end position="380"/>
    </location>
</feature>
<dbReference type="InterPro" id="IPR010920">
    <property type="entry name" value="LSM_dom_sf"/>
</dbReference>
<keyword evidence="6 8" id="KW-0472">Membrane</keyword>
<dbReference type="GO" id="GO:0016020">
    <property type="term" value="C:membrane"/>
    <property type="evidence" value="ECO:0007669"/>
    <property type="project" value="UniProtKB-SubCell"/>
</dbReference>
<dbReference type="Proteomes" id="UP001293593">
    <property type="component" value="Unassembled WGS sequence"/>
</dbReference>
<evidence type="ECO:0000256" key="6">
    <source>
        <dbReference type="ARBA" id="ARBA00023136"/>
    </source>
</evidence>
<dbReference type="PANTHER" id="PTHR30566">
    <property type="entry name" value="YNAI-RELATED MECHANOSENSITIVE ION CHANNEL"/>
    <property type="match status" value="1"/>
</dbReference>
<keyword evidence="5" id="KW-0406">Ion transport</keyword>
<dbReference type="AlphaFoldDB" id="A0AAE1MKI9"/>
<dbReference type="GO" id="GO:0034220">
    <property type="term" value="P:monoatomic ion transmembrane transport"/>
    <property type="evidence" value="ECO:0007669"/>
    <property type="project" value="UniProtKB-KW"/>
</dbReference>
<sequence>MNLTIYPDRIVHATIPGNSLTQAAYSKGEFKKSSEIFSKNQWRTLSSENKSLSNTKPNASFSPKFPIFICSHNSLPSASNLLNHHLYSPSLINTDFPSDWANQIKVAWKNAVEQIEEASGEFGLCVRKVFDSNPYLYNVVIPVGGTLTAALIAWIVMPRILRKLHEYSMQSPAALFLEGSISGELVPYEKSIWGSLEDPVRYLVTFMAFSQSCVMVAPTTLASHLAQAWRGAVILSFVWFLHQWKTNTLRHILSGQSLLGLGQDKLVALDKVSSVGLFVIGIMALAEACGVAVQSIVTVGGIGGVATAFSTKDILGNVFSGLSMPFSEPFTVGDIIKAGSVEGEVVEMGLTTTSLLNSEKFPVVVPNSLFSSQVIVNKSRAEYCAITSKIPLEIGDLSKIPRISDDIKSMLKTKEMVFLGKEAPYCYLSRVESSFAQLTIGYNIKYMSKDEMYSAEQDILLEVVDIIKKHGGELGHSRRHMSYHSE</sequence>
<evidence type="ECO:0000256" key="3">
    <source>
        <dbReference type="ARBA" id="ARBA00022692"/>
    </source>
</evidence>
<evidence type="ECO:0000256" key="8">
    <source>
        <dbReference type="SAM" id="Phobius"/>
    </source>
</evidence>
<evidence type="ECO:0000256" key="5">
    <source>
        <dbReference type="ARBA" id="ARBA00023065"/>
    </source>
</evidence>
<organism evidence="10 11">
    <name type="scientific">Acacia crassicarpa</name>
    <name type="common">northern wattle</name>
    <dbReference type="NCBI Taxonomy" id="499986"/>
    <lineage>
        <taxon>Eukaryota</taxon>
        <taxon>Viridiplantae</taxon>
        <taxon>Streptophyta</taxon>
        <taxon>Embryophyta</taxon>
        <taxon>Tracheophyta</taxon>
        <taxon>Spermatophyta</taxon>
        <taxon>Magnoliopsida</taxon>
        <taxon>eudicotyledons</taxon>
        <taxon>Gunneridae</taxon>
        <taxon>Pentapetalae</taxon>
        <taxon>rosids</taxon>
        <taxon>fabids</taxon>
        <taxon>Fabales</taxon>
        <taxon>Fabaceae</taxon>
        <taxon>Caesalpinioideae</taxon>
        <taxon>mimosoid clade</taxon>
        <taxon>Acacieae</taxon>
        <taxon>Acacia</taxon>
    </lineage>
</organism>
<protein>
    <recommendedName>
        <fullName evidence="9">Mechanosensitive ion channel MscS domain-containing protein</fullName>
    </recommendedName>
</protein>
<dbReference type="Gene3D" id="2.30.30.60">
    <property type="match status" value="1"/>
</dbReference>
<dbReference type="InterPro" id="IPR023408">
    <property type="entry name" value="MscS_beta-dom_sf"/>
</dbReference>
<evidence type="ECO:0000256" key="1">
    <source>
        <dbReference type="ARBA" id="ARBA00004141"/>
    </source>
</evidence>
<gene>
    <name evidence="10" type="ORF">QN277_022058</name>
</gene>
<evidence type="ECO:0000256" key="2">
    <source>
        <dbReference type="ARBA" id="ARBA00008017"/>
    </source>
</evidence>
<keyword evidence="11" id="KW-1185">Reference proteome</keyword>
<dbReference type="SUPFAM" id="SSF82861">
    <property type="entry name" value="Mechanosensitive channel protein MscS (YggB), transmembrane region"/>
    <property type="match status" value="1"/>
</dbReference>
<feature type="transmembrane region" description="Helical" evidence="8">
    <location>
        <begin position="135"/>
        <end position="157"/>
    </location>
</feature>
<dbReference type="Gene3D" id="1.10.287.1260">
    <property type="match status" value="1"/>
</dbReference>
<accession>A0AAE1MKI9</accession>
<comment type="subcellular location">
    <subcellularLocation>
        <location evidence="1">Membrane</location>
        <topology evidence="1">Multi-pass membrane protein</topology>
    </subcellularLocation>
</comment>
<keyword evidence="3 8" id="KW-0812">Transmembrane</keyword>
<evidence type="ECO:0000313" key="10">
    <source>
        <dbReference type="EMBL" id="KAK4268824.1"/>
    </source>
</evidence>
<evidence type="ECO:0000256" key="7">
    <source>
        <dbReference type="ARBA" id="ARBA00023303"/>
    </source>
</evidence>
<keyword evidence="4 8" id="KW-1133">Transmembrane helix</keyword>
<reference evidence="10" key="1">
    <citation type="submission" date="2023-10" db="EMBL/GenBank/DDBJ databases">
        <title>Chromosome-level genome of the transformable northern wattle, Acacia crassicarpa.</title>
        <authorList>
            <person name="Massaro I."/>
            <person name="Sinha N.R."/>
            <person name="Poethig S."/>
            <person name="Leichty A.R."/>
        </authorList>
    </citation>
    <scope>NUCLEOTIDE SEQUENCE</scope>
    <source>
        <strain evidence="10">Acra3RX</strain>
        <tissue evidence="10">Leaf</tissue>
    </source>
</reference>
<dbReference type="EMBL" id="JAWXYG010000006">
    <property type="protein sequence ID" value="KAK4268824.1"/>
    <property type="molecule type" value="Genomic_DNA"/>
</dbReference>
<keyword evidence="5" id="KW-0813">Transport</keyword>
<comment type="caution">
    <text evidence="10">The sequence shown here is derived from an EMBL/GenBank/DDBJ whole genome shotgun (WGS) entry which is preliminary data.</text>
</comment>
<comment type="similarity">
    <text evidence="2">Belongs to the MscS (TC 1.A.23) family.</text>
</comment>
<evidence type="ECO:0000256" key="4">
    <source>
        <dbReference type="ARBA" id="ARBA00022989"/>
    </source>
</evidence>
<name>A0AAE1MKI9_9FABA</name>
<dbReference type="SUPFAM" id="SSF50182">
    <property type="entry name" value="Sm-like ribonucleoproteins"/>
    <property type="match status" value="1"/>
</dbReference>
<evidence type="ECO:0000259" key="9">
    <source>
        <dbReference type="Pfam" id="PF00924"/>
    </source>
</evidence>
<dbReference type="InterPro" id="IPR011014">
    <property type="entry name" value="MscS_channel_TM-2"/>
</dbReference>
<dbReference type="InterPro" id="IPR006685">
    <property type="entry name" value="MscS_channel_2nd"/>
</dbReference>
<keyword evidence="7" id="KW-0407">Ion channel</keyword>
<dbReference type="Pfam" id="PF00924">
    <property type="entry name" value="MS_channel_2nd"/>
    <property type="match status" value="1"/>
</dbReference>